<accession>A0A558BSY5</accession>
<dbReference type="RefSeq" id="WP_144850612.1">
    <property type="nucleotide sequence ID" value="NZ_VMRJ01000004.1"/>
</dbReference>
<dbReference type="Pfam" id="PF04940">
    <property type="entry name" value="BLUF"/>
    <property type="match status" value="1"/>
</dbReference>
<keyword evidence="3" id="KW-1185">Reference proteome</keyword>
<evidence type="ECO:0000313" key="2">
    <source>
        <dbReference type="EMBL" id="TVT39593.1"/>
    </source>
</evidence>
<dbReference type="AlphaFoldDB" id="A0A558BSY5"/>
<dbReference type="PROSITE" id="PS50925">
    <property type="entry name" value="BLUF"/>
    <property type="match status" value="1"/>
</dbReference>
<protein>
    <submittedName>
        <fullName evidence="2">BLUF domain-containing protein</fullName>
    </submittedName>
</protein>
<dbReference type="SMART" id="SM01034">
    <property type="entry name" value="BLUF"/>
    <property type="match status" value="1"/>
</dbReference>
<organism evidence="2 3">
    <name type="scientific">Hymenobacter setariae</name>
    <dbReference type="NCBI Taxonomy" id="2594794"/>
    <lineage>
        <taxon>Bacteria</taxon>
        <taxon>Pseudomonadati</taxon>
        <taxon>Bacteroidota</taxon>
        <taxon>Cytophagia</taxon>
        <taxon>Cytophagales</taxon>
        <taxon>Hymenobacteraceae</taxon>
        <taxon>Hymenobacter</taxon>
    </lineage>
</organism>
<dbReference type="OrthoDB" id="196105at2"/>
<comment type="caution">
    <text evidence="2">The sequence shown here is derived from an EMBL/GenBank/DDBJ whole genome shotgun (WGS) entry which is preliminary data.</text>
</comment>
<gene>
    <name evidence="2" type="ORF">FNT36_18295</name>
</gene>
<dbReference type="SUPFAM" id="SSF54975">
    <property type="entry name" value="Acylphosphatase/BLUF domain-like"/>
    <property type="match status" value="1"/>
</dbReference>
<dbReference type="GO" id="GO:0071949">
    <property type="term" value="F:FAD binding"/>
    <property type="evidence" value="ECO:0007669"/>
    <property type="project" value="InterPro"/>
</dbReference>
<proteinExistence type="predicted"/>
<name>A0A558BSY5_9BACT</name>
<evidence type="ECO:0000313" key="3">
    <source>
        <dbReference type="Proteomes" id="UP000317624"/>
    </source>
</evidence>
<feature type="domain" description="BLUF" evidence="1">
    <location>
        <begin position="37"/>
        <end position="128"/>
    </location>
</feature>
<dbReference type="Proteomes" id="UP000317624">
    <property type="component" value="Unassembled WGS sequence"/>
</dbReference>
<dbReference type="GO" id="GO:0009882">
    <property type="term" value="F:blue light photoreceptor activity"/>
    <property type="evidence" value="ECO:0007669"/>
    <property type="project" value="InterPro"/>
</dbReference>
<sequence>MTPFSLSLSHQALEWAIALARLTPSAAEQVIAPEQAVDYLLYCSAAIRPFHDEQLADLLEQARAYNKRHSITGLLCYDEGHFVQVLEGSPEEVNRLFARIERDPRHHHVQVLCRGTSARREFTDWRMVFTKSRSQDFYWLISYLEANHYQLLLPQVPIPEPSLLPLLRTFSRTCAQVLPRPSPPEPSYAGLLPFL</sequence>
<dbReference type="Gene3D" id="3.30.70.100">
    <property type="match status" value="1"/>
</dbReference>
<dbReference type="EMBL" id="VMRJ01000004">
    <property type="protein sequence ID" value="TVT39593.1"/>
    <property type="molecule type" value="Genomic_DNA"/>
</dbReference>
<dbReference type="InterPro" id="IPR007024">
    <property type="entry name" value="BLUF_domain"/>
</dbReference>
<evidence type="ECO:0000259" key="1">
    <source>
        <dbReference type="PROSITE" id="PS50925"/>
    </source>
</evidence>
<reference evidence="2 3" key="1">
    <citation type="submission" date="2019-07" db="EMBL/GenBank/DDBJ databases">
        <title>Hymenobacter sp. straun FUR1 Genome sequencing and assembly.</title>
        <authorList>
            <person name="Chhetri G."/>
        </authorList>
    </citation>
    <scope>NUCLEOTIDE SEQUENCE [LARGE SCALE GENOMIC DNA]</scope>
    <source>
        <strain evidence="2 3">Fur1</strain>
    </source>
</reference>
<dbReference type="InterPro" id="IPR036046">
    <property type="entry name" value="Acylphosphatase-like_dom_sf"/>
</dbReference>